<dbReference type="EMBL" id="MVHG01000104">
    <property type="protein sequence ID" value="ORA08140.1"/>
    <property type="molecule type" value="Genomic_DNA"/>
</dbReference>
<dbReference type="AlphaFoldDB" id="A0A1W9Z7A0"/>
<feature type="region of interest" description="Disordered" evidence="1">
    <location>
        <begin position="54"/>
        <end position="73"/>
    </location>
</feature>
<protein>
    <recommendedName>
        <fullName evidence="2">2Fe-2S ferredoxin-type domain-containing protein</fullName>
    </recommendedName>
</protein>
<dbReference type="InterPro" id="IPR012675">
    <property type="entry name" value="Beta-grasp_dom_sf"/>
</dbReference>
<accession>A0A1W9Z7A0</accession>
<dbReference type="GO" id="GO:0051536">
    <property type="term" value="F:iron-sulfur cluster binding"/>
    <property type="evidence" value="ECO:0007669"/>
    <property type="project" value="InterPro"/>
</dbReference>
<dbReference type="PROSITE" id="PS51085">
    <property type="entry name" value="2FE2S_FER_2"/>
    <property type="match status" value="1"/>
</dbReference>
<feature type="domain" description="2Fe-2S ferredoxin-type" evidence="2">
    <location>
        <begin position="1"/>
        <end position="96"/>
    </location>
</feature>
<dbReference type="Pfam" id="PF00111">
    <property type="entry name" value="Fer2"/>
    <property type="match status" value="1"/>
</dbReference>
<name>A0A1W9Z7A0_MYCAI</name>
<evidence type="ECO:0000313" key="4">
    <source>
        <dbReference type="Proteomes" id="UP000192707"/>
    </source>
</evidence>
<proteinExistence type="predicted"/>
<dbReference type="InterPro" id="IPR036010">
    <property type="entry name" value="2Fe-2S_ferredoxin-like_sf"/>
</dbReference>
<dbReference type="Proteomes" id="UP000192707">
    <property type="component" value="Unassembled WGS sequence"/>
</dbReference>
<evidence type="ECO:0000256" key="1">
    <source>
        <dbReference type="SAM" id="MobiDB-lite"/>
    </source>
</evidence>
<organism evidence="3 4">
    <name type="scientific">Mycobacterium arosiense ATCC BAA-1401 = DSM 45069</name>
    <dbReference type="NCBI Taxonomy" id="1265311"/>
    <lineage>
        <taxon>Bacteria</taxon>
        <taxon>Bacillati</taxon>
        <taxon>Actinomycetota</taxon>
        <taxon>Actinomycetes</taxon>
        <taxon>Mycobacteriales</taxon>
        <taxon>Mycobacteriaceae</taxon>
        <taxon>Mycobacterium</taxon>
        <taxon>Mycobacterium avium complex (MAC)</taxon>
    </lineage>
</organism>
<evidence type="ECO:0000313" key="3">
    <source>
        <dbReference type="EMBL" id="ORA08140.1"/>
    </source>
</evidence>
<sequence>MRVEPSGIELDAKEGETVMAAALRLGYRWPTLCGGEAACAVCRMEVVSGEVQLGPKDDDEQETLDGATGRPRGEQVRLACQARVYGDVVVTKKGVKPAAN</sequence>
<dbReference type="InterPro" id="IPR001041">
    <property type="entry name" value="2Fe-2S_ferredoxin-type"/>
</dbReference>
<dbReference type="Gene3D" id="3.10.20.30">
    <property type="match status" value="1"/>
</dbReference>
<dbReference type="SUPFAM" id="SSF54292">
    <property type="entry name" value="2Fe-2S ferredoxin-like"/>
    <property type="match status" value="1"/>
</dbReference>
<evidence type="ECO:0000259" key="2">
    <source>
        <dbReference type="PROSITE" id="PS51085"/>
    </source>
</evidence>
<dbReference type="OrthoDB" id="4484726at2"/>
<dbReference type="CDD" id="cd00207">
    <property type="entry name" value="fer2"/>
    <property type="match status" value="1"/>
</dbReference>
<keyword evidence="4" id="KW-1185">Reference proteome</keyword>
<reference evidence="3 4" key="1">
    <citation type="submission" date="2016-12" db="EMBL/GenBank/DDBJ databases">
        <title>The new phylogeny of genus Mycobacterium.</title>
        <authorList>
            <person name="Tortoli E."/>
            <person name="Trovato A."/>
            <person name="Cirillo D.M."/>
        </authorList>
    </citation>
    <scope>NUCLEOTIDE SEQUENCE [LARGE SCALE GENOMIC DNA]</scope>
    <source>
        <strain evidence="3 4">DSM 45069</strain>
    </source>
</reference>
<comment type="caution">
    <text evidence="3">The sequence shown here is derived from an EMBL/GenBank/DDBJ whole genome shotgun (WGS) entry which is preliminary data.</text>
</comment>
<gene>
    <name evidence="3" type="ORF">BST14_24945</name>
</gene>